<evidence type="ECO:0000313" key="4">
    <source>
        <dbReference type="Proteomes" id="UP001266305"/>
    </source>
</evidence>
<protein>
    <submittedName>
        <fullName evidence="3">Uncharacterized protein</fullName>
    </submittedName>
</protein>
<organism evidence="3 4">
    <name type="scientific">Saguinus oedipus</name>
    <name type="common">Cotton-top tamarin</name>
    <name type="synonym">Oedipomidas oedipus</name>
    <dbReference type="NCBI Taxonomy" id="9490"/>
    <lineage>
        <taxon>Eukaryota</taxon>
        <taxon>Metazoa</taxon>
        <taxon>Chordata</taxon>
        <taxon>Craniata</taxon>
        <taxon>Vertebrata</taxon>
        <taxon>Euteleostomi</taxon>
        <taxon>Mammalia</taxon>
        <taxon>Eutheria</taxon>
        <taxon>Euarchontoglires</taxon>
        <taxon>Primates</taxon>
        <taxon>Haplorrhini</taxon>
        <taxon>Platyrrhini</taxon>
        <taxon>Cebidae</taxon>
        <taxon>Callitrichinae</taxon>
        <taxon>Saguinus</taxon>
    </lineage>
</organism>
<feature type="transmembrane region" description="Helical" evidence="2">
    <location>
        <begin position="16"/>
        <end position="34"/>
    </location>
</feature>
<evidence type="ECO:0000256" key="2">
    <source>
        <dbReference type="SAM" id="Phobius"/>
    </source>
</evidence>
<proteinExistence type="predicted"/>
<evidence type="ECO:0000313" key="3">
    <source>
        <dbReference type="EMBL" id="KAK2109882.1"/>
    </source>
</evidence>
<sequence length="152" mass="17162">MQNLDIPVLTQNPKCATFLGMVIIWLVVASWEWAKDILRSAREFPLLHLPPTQEPMAANRQCCAIKVFVKKLSWALWAILRALFRLAYLSEGIEAADGTFAQVRIDQGDGQGKGPRSNSRSKTHPFTSDQTPNSDRFRHSFSRPMCYGSDSH</sequence>
<keyword evidence="4" id="KW-1185">Reference proteome</keyword>
<comment type="caution">
    <text evidence="3">The sequence shown here is derived from an EMBL/GenBank/DDBJ whole genome shotgun (WGS) entry which is preliminary data.</text>
</comment>
<feature type="region of interest" description="Disordered" evidence="1">
    <location>
        <begin position="105"/>
        <end position="152"/>
    </location>
</feature>
<dbReference type="Proteomes" id="UP001266305">
    <property type="component" value="Unassembled WGS sequence"/>
</dbReference>
<keyword evidence="2" id="KW-0472">Membrane</keyword>
<evidence type="ECO:0000256" key="1">
    <source>
        <dbReference type="SAM" id="MobiDB-lite"/>
    </source>
</evidence>
<dbReference type="EMBL" id="JASSZA010000005">
    <property type="protein sequence ID" value="KAK2109882.1"/>
    <property type="molecule type" value="Genomic_DNA"/>
</dbReference>
<feature type="compositionally biased region" description="Polar residues" evidence="1">
    <location>
        <begin position="116"/>
        <end position="134"/>
    </location>
</feature>
<reference evidence="3 4" key="1">
    <citation type="submission" date="2023-05" db="EMBL/GenBank/DDBJ databases">
        <title>B98-5 Cell Line De Novo Hybrid Assembly: An Optical Mapping Approach.</title>
        <authorList>
            <person name="Kananen K."/>
            <person name="Auerbach J.A."/>
            <person name="Kautto E."/>
            <person name="Blachly J.S."/>
        </authorList>
    </citation>
    <scope>NUCLEOTIDE SEQUENCE [LARGE SCALE GENOMIC DNA]</scope>
    <source>
        <strain evidence="3">B95-8</strain>
        <tissue evidence="3">Cell line</tissue>
    </source>
</reference>
<accession>A0ABQ9VNP2</accession>
<keyword evidence="2" id="KW-0812">Transmembrane</keyword>
<name>A0ABQ9VNP2_SAGOE</name>
<gene>
    <name evidence="3" type="ORF">P7K49_009628</name>
</gene>
<keyword evidence="2" id="KW-1133">Transmembrane helix</keyword>